<evidence type="ECO:0000256" key="3">
    <source>
        <dbReference type="ARBA" id="ARBA00005902"/>
    </source>
</evidence>
<dbReference type="Gene3D" id="1.20.58.190">
    <property type="entry name" value="Translin, domain 1"/>
    <property type="match status" value="1"/>
</dbReference>
<comment type="caution">
    <text evidence="8">The sequence shown here is derived from an EMBL/GenBank/DDBJ whole genome shotgun (WGS) entry which is preliminary data.</text>
</comment>
<accession>A0A177TS04</accession>
<dbReference type="Gene3D" id="1.20.58.200">
    <property type="entry name" value="Translin, domain 2"/>
    <property type="match status" value="1"/>
</dbReference>
<reference evidence="8" key="2">
    <citation type="journal article" date="2019" name="IMA Fungus">
        <title>Genome sequencing and comparison of five Tilletia species to identify candidate genes for the detection of regulated species infecting wheat.</title>
        <authorList>
            <person name="Nguyen H.D.T."/>
            <person name="Sultana T."/>
            <person name="Kesanakurti P."/>
            <person name="Hambleton S."/>
        </authorList>
    </citation>
    <scope>NUCLEOTIDE SEQUENCE</scope>
    <source>
        <strain evidence="8">DAOMC 236416</strain>
    </source>
</reference>
<evidence type="ECO:0000256" key="5">
    <source>
        <dbReference type="ARBA" id="ARBA00022884"/>
    </source>
</evidence>
<protein>
    <submittedName>
        <fullName evidence="8">Uncharacterized protein</fullName>
    </submittedName>
</protein>
<evidence type="ECO:0000256" key="2">
    <source>
        <dbReference type="ARBA" id="ARBA00004496"/>
    </source>
</evidence>
<dbReference type="Pfam" id="PF01997">
    <property type="entry name" value="Translin"/>
    <property type="match status" value="1"/>
</dbReference>
<dbReference type="PANTHER" id="PTHR10741">
    <property type="entry name" value="TRANSLIN AND TRANSLIN ASSOCIATED PROTEIN X"/>
    <property type="match status" value="1"/>
</dbReference>
<dbReference type="EMBL" id="LWDF02000098">
    <property type="protein sequence ID" value="KAE8257722.1"/>
    <property type="molecule type" value="Genomic_DNA"/>
</dbReference>
<evidence type="ECO:0000256" key="4">
    <source>
        <dbReference type="ARBA" id="ARBA00022490"/>
    </source>
</evidence>
<keyword evidence="9" id="KW-1185">Reference proteome</keyword>
<dbReference type="InterPro" id="IPR002848">
    <property type="entry name" value="Translin_fam"/>
</dbReference>
<dbReference type="GO" id="GO:0003723">
    <property type="term" value="F:RNA binding"/>
    <property type="evidence" value="ECO:0007669"/>
    <property type="project" value="UniProtKB-KW"/>
</dbReference>
<dbReference type="InterPro" id="IPR033956">
    <property type="entry name" value="Translin"/>
</dbReference>
<dbReference type="SUPFAM" id="SSF74784">
    <property type="entry name" value="Translin"/>
    <property type="match status" value="1"/>
</dbReference>
<evidence type="ECO:0000313" key="8">
    <source>
        <dbReference type="EMBL" id="KAE8257722.1"/>
    </source>
</evidence>
<keyword evidence="6" id="KW-0238">DNA-binding</keyword>
<dbReference type="GO" id="GO:0043565">
    <property type="term" value="F:sequence-specific DNA binding"/>
    <property type="evidence" value="ECO:0007669"/>
    <property type="project" value="InterPro"/>
</dbReference>
<gene>
    <name evidence="8" type="ORF">A4X13_0g2168</name>
</gene>
<reference evidence="8" key="1">
    <citation type="submission" date="2016-04" db="EMBL/GenBank/DDBJ databases">
        <authorList>
            <person name="Nguyen H.D."/>
            <person name="Samba Siva P."/>
            <person name="Cullis J."/>
            <person name="Levesque C.A."/>
            <person name="Hambleton S."/>
        </authorList>
    </citation>
    <scope>NUCLEOTIDE SEQUENCE</scope>
    <source>
        <strain evidence="8">DAOMC 236416</strain>
    </source>
</reference>
<dbReference type="CDD" id="cd14819">
    <property type="entry name" value="Translin"/>
    <property type="match status" value="1"/>
</dbReference>
<proteinExistence type="inferred from homology"/>
<dbReference type="FunFam" id="1.20.58.200:FF:000002">
    <property type="entry name" value="Putative translin"/>
    <property type="match status" value="1"/>
</dbReference>
<organism evidence="8 9">
    <name type="scientific">Tilletia indica</name>
    <dbReference type="NCBI Taxonomy" id="43049"/>
    <lineage>
        <taxon>Eukaryota</taxon>
        <taxon>Fungi</taxon>
        <taxon>Dikarya</taxon>
        <taxon>Basidiomycota</taxon>
        <taxon>Ustilaginomycotina</taxon>
        <taxon>Exobasidiomycetes</taxon>
        <taxon>Tilletiales</taxon>
        <taxon>Tilletiaceae</taxon>
        <taxon>Tilletia</taxon>
    </lineage>
</organism>
<dbReference type="GO" id="GO:0005634">
    <property type="term" value="C:nucleus"/>
    <property type="evidence" value="ECO:0007669"/>
    <property type="project" value="UniProtKB-SubCell"/>
</dbReference>
<evidence type="ECO:0000256" key="6">
    <source>
        <dbReference type="ARBA" id="ARBA00023125"/>
    </source>
</evidence>
<dbReference type="InterPro" id="IPR016069">
    <property type="entry name" value="Translin_C"/>
</dbReference>
<dbReference type="GO" id="GO:0003697">
    <property type="term" value="F:single-stranded DNA binding"/>
    <property type="evidence" value="ECO:0007669"/>
    <property type="project" value="InterPro"/>
</dbReference>
<dbReference type="GO" id="GO:0005737">
    <property type="term" value="C:cytoplasm"/>
    <property type="evidence" value="ECO:0007669"/>
    <property type="project" value="UniProtKB-SubCell"/>
</dbReference>
<evidence type="ECO:0000256" key="7">
    <source>
        <dbReference type="ARBA" id="ARBA00023242"/>
    </source>
</evidence>
<comment type="subcellular location">
    <subcellularLocation>
        <location evidence="2">Cytoplasm</location>
    </subcellularLocation>
    <subcellularLocation>
        <location evidence="1">Nucleus</location>
    </subcellularLocation>
</comment>
<name>A0A177TS04_9BASI</name>
<dbReference type="GO" id="GO:0016070">
    <property type="term" value="P:RNA metabolic process"/>
    <property type="evidence" value="ECO:0007669"/>
    <property type="project" value="InterPro"/>
</dbReference>
<dbReference type="InterPro" id="IPR016068">
    <property type="entry name" value="Translin_N"/>
</dbReference>
<keyword evidence="4" id="KW-0963">Cytoplasm</keyword>
<dbReference type="Proteomes" id="UP000077521">
    <property type="component" value="Unassembled WGS sequence"/>
</dbReference>
<dbReference type="InterPro" id="IPR036081">
    <property type="entry name" value="Translin_sf"/>
</dbReference>
<dbReference type="AlphaFoldDB" id="A0A177TS04"/>
<evidence type="ECO:0000256" key="1">
    <source>
        <dbReference type="ARBA" id="ARBA00004123"/>
    </source>
</evidence>
<keyword evidence="7" id="KW-0539">Nucleus</keyword>
<sequence length="258" mass="28177">MSALNIESDFSSLLQQLEDDRAVADTIKENAKVVERAHRLLAAHLNRVHSAKAPQIAIIVADSASLFAECRQTISTLTASVPEQQYWKYNGIWNNSFSAIIGTAALAFFLSTGLLLTKDESSRVLGLSQETSSRIFLSTEEYLHGLVNMINDLSRLAMNAVTVGDYSSPLRMSSFVKEVHSGFQLLNLKNDSLRKRFDAIKYDVKRIEEVVYDLSLRKLLSAEDIAGIDTSAPIAPPAGASTTAEARPKVLAIMSGGT</sequence>
<comment type="similarity">
    <text evidence="3">Belongs to the translin family.</text>
</comment>
<keyword evidence="5" id="KW-0694">RNA-binding</keyword>
<evidence type="ECO:0000313" key="9">
    <source>
        <dbReference type="Proteomes" id="UP000077521"/>
    </source>
</evidence>